<feature type="compositionally biased region" description="Basic and acidic residues" evidence="1">
    <location>
        <begin position="402"/>
        <end position="429"/>
    </location>
</feature>
<gene>
    <name evidence="2" type="primary">CACNA1G</name>
    <name evidence="2" type="ORF">SNAT2548_LOCUS29675</name>
</gene>
<dbReference type="EMBL" id="CAJNDS010002571">
    <property type="protein sequence ID" value="CAE7529937.1"/>
    <property type="molecule type" value="Genomic_DNA"/>
</dbReference>
<reference evidence="2" key="1">
    <citation type="submission" date="2021-02" db="EMBL/GenBank/DDBJ databases">
        <authorList>
            <person name="Dougan E. K."/>
            <person name="Rhodes N."/>
            <person name="Thang M."/>
            <person name="Chan C."/>
        </authorList>
    </citation>
    <scope>NUCLEOTIDE SEQUENCE</scope>
</reference>
<feature type="region of interest" description="Disordered" evidence="1">
    <location>
        <begin position="374"/>
        <end position="429"/>
    </location>
</feature>
<dbReference type="AlphaFoldDB" id="A0A812TMW7"/>
<accession>A0A812TMW7</accession>
<proteinExistence type="predicted"/>
<feature type="region of interest" description="Disordered" evidence="1">
    <location>
        <begin position="532"/>
        <end position="572"/>
    </location>
</feature>
<dbReference type="OrthoDB" id="427817at2759"/>
<dbReference type="Proteomes" id="UP000604046">
    <property type="component" value="Unassembled WGS sequence"/>
</dbReference>
<evidence type="ECO:0000313" key="2">
    <source>
        <dbReference type="EMBL" id="CAE7529937.1"/>
    </source>
</evidence>
<protein>
    <submittedName>
        <fullName evidence="2">CACNA1G protein</fullName>
    </submittedName>
</protein>
<comment type="caution">
    <text evidence="2">The sequence shown here is derived from an EMBL/GenBank/DDBJ whole genome shotgun (WGS) entry which is preliminary data.</text>
</comment>
<feature type="region of interest" description="Disordered" evidence="1">
    <location>
        <begin position="331"/>
        <end position="351"/>
    </location>
</feature>
<evidence type="ECO:0000313" key="3">
    <source>
        <dbReference type="Proteomes" id="UP000604046"/>
    </source>
</evidence>
<name>A0A812TMW7_9DINO</name>
<organism evidence="2 3">
    <name type="scientific">Symbiodinium natans</name>
    <dbReference type="NCBI Taxonomy" id="878477"/>
    <lineage>
        <taxon>Eukaryota</taxon>
        <taxon>Sar</taxon>
        <taxon>Alveolata</taxon>
        <taxon>Dinophyceae</taxon>
        <taxon>Suessiales</taxon>
        <taxon>Symbiodiniaceae</taxon>
        <taxon>Symbiodinium</taxon>
    </lineage>
</organism>
<keyword evidence="3" id="KW-1185">Reference proteome</keyword>
<sequence length="589" mass="63433">MDGRRCQGLEKTAPSLEELAITEDMLFPSHIPLAWSCEEDFFYEEDGDEAMEQQRCCTEDVSERNEPTAITMSNEAEEDGDDAMEQRRCCAEVVEDVSEYDAPTAVTISNEAEEDGDDAMEQRRCCAEVIEDVSENDAPTAVTISNEADDLAFPFFSGLEGHGAATGSASCFVATDDDSVGSVYAPDAAAEAFVMQDAETLQTKSSFASPAIGMEWQPQTPTPDCKAADDPANAAETVLEETQALISSSPIFQDASICLPAERCMTLSTSEPRSPDSAASMQCQPAVPDVSASPWENEEVSQVETVSCIQKVCSDGSVVAHDMQHQHHLLESPRVDKMQNHDEPLPPAVDLRKEAPSRRAAEHGEHGASIIRAAATAPEGAMPRCRSSRFGEGARATQRSQSEARSRRSARLPERSPPRSGKDQLLAERRILQPPELRRLGKAAYSDLDAKAWKYGKDIAASQVLSVEPADTLAFPECRHVSLMAMLPAYAMKEKRVPAPKILKGASNEAAWNRGGSIPARGEKIPNSARLRHGDAVPAPGTKASQLRLPPLSPHPGCKTAGGGPTSPGAGVLGLLAVRRSRSVLRELR</sequence>
<evidence type="ECO:0000256" key="1">
    <source>
        <dbReference type="SAM" id="MobiDB-lite"/>
    </source>
</evidence>